<dbReference type="EMBL" id="JACRST010000006">
    <property type="protein sequence ID" value="MBC8546456.1"/>
    <property type="molecule type" value="Genomic_DNA"/>
</dbReference>
<dbReference type="RefSeq" id="WP_249282535.1">
    <property type="nucleotide sequence ID" value="NZ_JACRST010000006.1"/>
</dbReference>
<dbReference type="Gene3D" id="2.30.110.40">
    <property type="entry name" value="Phage tail tube protein"/>
    <property type="match status" value="1"/>
</dbReference>
<evidence type="ECO:0000313" key="2">
    <source>
        <dbReference type="Proteomes" id="UP000653127"/>
    </source>
</evidence>
<gene>
    <name evidence="1" type="ORF">H8711_05850</name>
</gene>
<comment type="caution">
    <text evidence="1">The sequence shown here is derived from an EMBL/GenBank/DDBJ whole genome shotgun (WGS) entry which is preliminary data.</text>
</comment>
<protein>
    <recommendedName>
        <fullName evidence="3">Phage tail tube protein</fullName>
    </recommendedName>
</protein>
<evidence type="ECO:0000313" key="1">
    <source>
        <dbReference type="EMBL" id="MBC8546456.1"/>
    </source>
</evidence>
<accession>A0A926I4P3</accession>
<sequence length="149" mass="16447">MEKKRLQELPAGRDGEGYITVDGRVLSAFRITKVSARVEAKKDSRQFLGERMEQNAIRGIKGAGDLSYAHASGAFVQAMKEYKNTGVYPDITIQYYAEKAATGRCEVILTGVILDSVSFGELSDDSDSLIVNDSAFTFDDFDIISNFKE</sequence>
<proteinExistence type="predicted"/>
<dbReference type="InterPro" id="IPR018989">
    <property type="entry name" value="DUF2001"/>
</dbReference>
<dbReference type="AlphaFoldDB" id="A0A926I4P3"/>
<dbReference type="Pfam" id="PF09393">
    <property type="entry name" value="DUF2001"/>
    <property type="match status" value="1"/>
</dbReference>
<dbReference type="SUPFAM" id="SSF69279">
    <property type="entry name" value="Phage tail proteins"/>
    <property type="match status" value="1"/>
</dbReference>
<dbReference type="InterPro" id="IPR038628">
    <property type="entry name" value="XkdM-like_sf"/>
</dbReference>
<keyword evidence="2" id="KW-1185">Reference proteome</keyword>
<name>A0A926I4P3_9FIRM</name>
<reference evidence="1" key="1">
    <citation type="submission" date="2020-08" db="EMBL/GenBank/DDBJ databases">
        <title>Genome public.</title>
        <authorList>
            <person name="Liu C."/>
            <person name="Sun Q."/>
        </authorList>
    </citation>
    <scope>NUCLEOTIDE SEQUENCE</scope>
    <source>
        <strain evidence="1">NSJ-31</strain>
    </source>
</reference>
<evidence type="ECO:0008006" key="3">
    <source>
        <dbReference type="Google" id="ProtNLM"/>
    </source>
</evidence>
<organism evidence="1 2">
    <name type="scientific">Ligaoa zhengdingensis</name>
    <dbReference type="NCBI Taxonomy" id="2763658"/>
    <lineage>
        <taxon>Bacteria</taxon>
        <taxon>Bacillati</taxon>
        <taxon>Bacillota</taxon>
        <taxon>Clostridia</taxon>
        <taxon>Eubacteriales</taxon>
        <taxon>Oscillospiraceae</taxon>
        <taxon>Ligaoa</taxon>
    </lineage>
</organism>
<dbReference type="Proteomes" id="UP000653127">
    <property type="component" value="Unassembled WGS sequence"/>
</dbReference>